<dbReference type="InParanoid" id="A2DNC7"/>
<dbReference type="VEuPathDB" id="TrichDB:TVAGG3_1024520"/>
<proteinExistence type="predicted"/>
<feature type="compositionally biased region" description="Acidic residues" evidence="1">
    <location>
        <begin position="157"/>
        <end position="170"/>
    </location>
</feature>
<feature type="compositionally biased region" description="Acidic residues" evidence="1">
    <location>
        <begin position="478"/>
        <end position="487"/>
    </location>
</feature>
<feature type="compositionally biased region" description="Basic and acidic residues" evidence="1">
    <location>
        <begin position="278"/>
        <end position="289"/>
    </location>
</feature>
<dbReference type="GO" id="GO:0005797">
    <property type="term" value="C:Golgi medial cisterna"/>
    <property type="evidence" value="ECO:0000318"/>
    <property type="project" value="GO_Central"/>
</dbReference>
<dbReference type="AlphaFoldDB" id="A2DNC7"/>
<evidence type="ECO:0000256" key="1">
    <source>
        <dbReference type="SAM" id="MobiDB-lite"/>
    </source>
</evidence>
<organism evidence="2 3">
    <name type="scientific">Trichomonas vaginalis (strain ATCC PRA-98 / G3)</name>
    <dbReference type="NCBI Taxonomy" id="412133"/>
    <lineage>
        <taxon>Eukaryota</taxon>
        <taxon>Metamonada</taxon>
        <taxon>Parabasalia</taxon>
        <taxon>Trichomonadida</taxon>
        <taxon>Trichomonadidae</taxon>
        <taxon>Trichomonas</taxon>
    </lineage>
</organism>
<dbReference type="OrthoDB" id="10608213at2759"/>
<dbReference type="Proteomes" id="UP000001542">
    <property type="component" value="Unassembled WGS sequence"/>
</dbReference>
<dbReference type="KEGG" id="tva:5463621"/>
<dbReference type="VEuPathDB" id="TrichDB:TVAG_306370"/>
<protein>
    <submittedName>
        <fullName evidence="2">Uncharacterized protein</fullName>
    </submittedName>
</protein>
<feature type="compositionally biased region" description="Acidic residues" evidence="1">
    <location>
        <begin position="357"/>
        <end position="370"/>
    </location>
</feature>
<keyword evidence="3" id="KW-1185">Reference proteome</keyword>
<evidence type="ECO:0000313" key="2">
    <source>
        <dbReference type="EMBL" id="EAY18115.1"/>
    </source>
</evidence>
<dbReference type="OMA" id="KFKAAEP"/>
<dbReference type="EMBL" id="DS113222">
    <property type="protein sequence ID" value="EAY18115.1"/>
    <property type="molecule type" value="Genomic_DNA"/>
</dbReference>
<dbReference type="GO" id="GO:0000138">
    <property type="term" value="C:Golgi trans cisterna"/>
    <property type="evidence" value="ECO:0000318"/>
    <property type="project" value="GO_Central"/>
</dbReference>
<feature type="compositionally biased region" description="Acidic residues" evidence="1">
    <location>
        <begin position="436"/>
        <end position="449"/>
    </location>
</feature>
<feature type="compositionally biased region" description="Basic and acidic residues" evidence="1">
    <location>
        <begin position="500"/>
        <end position="512"/>
    </location>
</feature>
<reference evidence="2" key="2">
    <citation type="journal article" date="2007" name="Science">
        <title>Draft genome sequence of the sexually transmitted pathogen Trichomonas vaginalis.</title>
        <authorList>
            <person name="Carlton J.M."/>
            <person name="Hirt R.P."/>
            <person name="Silva J.C."/>
            <person name="Delcher A.L."/>
            <person name="Schatz M."/>
            <person name="Zhao Q."/>
            <person name="Wortman J.R."/>
            <person name="Bidwell S.L."/>
            <person name="Alsmark U.C.M."/>
            <person name="Besteiro S."/>
            <person name="Sicheritz-Ponten T."/>
            <person name="Noel C.J."/>
            <person name="Dacks J.B."/>
            <person name="Foster P.G."/>
            <person name="Simillion C."/>
            <person name="Van de Peer Y."/>
            <person name="Miranda-Saavedra D."/>
            <person name="Barton G.J."/>
            <person name="Westrop G.D."/>
            <person name="Mueller S."/>
            <person name="Dessi D."/>
            <person name="Fiori P.L."/>
            <person name="Ren Q."/>
            <person name="Paulsen I."/>
            <person name="Zhang H."/>
            <person name="Bastida-Corcuera F.D."/>
            <person name="Simoes-Barbosa A."/>
            <person name="Brown M.T."/>
            <person name="Hayes R.D."/>
            <person name="Mukherjee M."/>
            <person name="Okumura C.Y."/>
            <person name="Schneider R."/>
            <person name="Smith A.J."/>
            <person name="Vanacova S."/>
            <person name="Villalvazo M."/>
            <person name="Haas B.J."/>
            <person name="Pertea M."/>
            <person name="Feldblyum T.V."/>
            <person name="Utterback T.R."/>
            <person name="Shu C.L."/>
            <person name="Osoegawa K."/>
            <person name="de Jong P.J."/>
            <person name="Hrdy I."/>
            <person name="Horvathova L."/>
            <person name="Zubacova Z."/>
            <person name="Dolezal P."/>
            <person name="Malik S.B."/>
            <person name="Logsdon J.M. Jr."/>
            <person name="Henze K."/>
            <person name="Gupta A."/>
            <person name="Wang C.C."/>
            <person name="Dunne R.L."/>
            <person name="Upcroft J.A."/>
            <person name="Upcroft P."/>
            <person name="White O."/>
            <person name="Salzberg S.L."/>
            <person name="Tang P."/>
            <person name="Chiu C.-H."/>
            <person name="Lee Y.-S."/>
            <person name="Embley T.M."/>
            <person name="Coombs G.H."/>
            <person name="Mottram J.C."/>
            <person name="Tachezy J."/>
            <person name="Fraser-Liggett C.M."/>
            <person name="Johnson P.J."/>
        </authorList>
    </citation>
    <scope>NUCLEOTIDE SEQUENCE [LARGE SCALE GENOMIC DNA]</scope>
    <source>
        <strain evidence="2">G3</strain>
    </source>
</reference>
<dbReference type="InterPro" id="IPR026705">
    <property type="entry name" value="Hid-1/Ecm30"/>
</dbReference>
<feature type="region of interest" description="Disordered" evidence="1">
    <location>
        <begin position="131"/>
        <end position="512"/>
    </location>
</feature>
<gene>
    <name evidence="2" type="ORF">TVAG_306370</name>
</gene>
<sequence>MGGSSSSVSNEYVKALETLISSNYKNEQFLDRIISAAPHRIEAPPVDPKILNSIATAQPDNIIGLLRQCVDYVEKLEESKSDLTADEHNKFSLVLQLFVTASTVLAHNPKLIKQFEELVVVPGSEVIYADEKPKKAKKEEKAAEPKKGKKAAKKVESDEDEEEEEEEEPEEKPKKKGKKGAKVEEEAPKKKGKKGAKQPEPEEKPKKKGKKAAKQPEPEEEEEEEEEPEEKPKKKGKKFKAAEPEPEEEKPKKKGKKFKAAEPEPEEEKPKKKGKKGAKAEEPVEEEKPKKKGKKGAKADPEPEEEKPKKKGKKGAKVEEPEPEEEKPKKKGKKSAAAPAEEEKPKKKGKKAKVPEPEPEEEEEEEEEPEEKPKKKGKKAAKVEEEAPKKKGKKSKAAEPEPEEEKPKKKGKKSAAAPVEEEKPKKKGKKSKIPEPEPEEEEEEEEEPEEKPKKKGKKAAAKAEAPKKKGKKTKVVDSDEDEEEEEEEKPKAKKPSKKGKIVEQDESTTKVDRSSMSLLSRFTSSVFKCMFKSNITVTEKDTGFWSDISSTNENAALTRYDFVHTVLALTNIAAVAHPIKPLPRYTISVPPFRGDLFINSLCRIAANFVSEFNSGSITVYSAEMIKNCFALVADFATKDPLFARGFAKIDPEVAIQAFTGNPIQNELIFDPTSAFSSASLSFLYMMALNNPTFVQTLAKKDLSNRFIFDLIYTMQFSFEKVGVCYVHSILVSTLMLLLNDKLAVENLMQPQKQRLLVNFKPHSSTFVDLLIEIVLNLSKNESLLPSIVCLYHLISEHIKEISLFATFKLLTLFETIAEATLKDKSERNRRLCEIFMEGFVRNMMNGVNIRVLFVQKAPIFRKLESDDDLEFNSSLEAIVAFLGEAKKMMSKANKKTMGTEEAYEMFKGMDMEDVFEDIDVEFKNHPHIFAGEMKKTWVEWSEMLSLKAYEVETNMLNQVQL</sequence>
<name>A2DNC7_TRIV3</name>
<dbReference type="RefSeq" id="XP_001579101.1">
    <property type="nucleotide sequence ID" value="XM_001579051.1"/>
</dbReference>
<dbReference type="GO" id="GO:0016020">
    <property type="term" value="C:membrane"/>
    <property type="evidence" value="ECO:0000318"/>
    <property type="project" value="GO_Central"/>
</dbReference>
<feature type="compositionally biased region" description="Basic and acidic residues" evidence="1">
    <location>
        <begin position="131"/>
        <end position="146"/>
    </location>
</feature>
<reference evidence="2" key="1">
    <citation type="submission" date="2006-10" db="EMBL/GenBank/DDBJ databases">
        <authorList>
            <person name="Amadeo P."/>
            <person name="Zhao Q."/>
            <person name="Wortman J."/>
            <person name="Fraser-Liggett C."/>
            <person name="Carlton J."/>
        </authorList>
    </citation>
    <scope>NUCLEOTIDE SEQUENCE</scope>
    <source>
        <strain evidence="2">G3</strain>
    </source>
</reference>
<evidence type="ECO:0000313" key="3">
    <source>
        <dbReference type="Proteomes" id="UP000001542"/>
    </source>
</evidence>
<accession>A2DNC7</accession>
<dbReference type="PANTHER" id="PTHR21575:SF12">
    <property type="entry name" value="PROTEIN HID1"/>
    <property type="match status" value="1"/>
</dbReference>
<feature type="compositionally biased region" description="Acidic residues" evidence="1">
    <location>
        <begin position="218"/>
        <end position="229"/>
    </location>
</feature>
<dbReference type="PANTHER" id="PTHR21575">
    <property type="entry name" value="PROTEIN HID1"/>
    <property type="match status" value="1"/>
</dbReference>